<dbReference type="Gene3D" id="1.10.390.10">
    <property type="entry name" value="Neutral Protease Domain 2"/>
    <property type="match status" value="1"/>
</dbReference>
<dbReference type="CDD" id="cd09603">
    <property type="entry name" value="M1_APN_like"/>
    <property type="match status" value="1"/>
</dbReference>
<feature type="binding site" evidence="1">
    <location>
        <position position="389"/>
    </location>
    <ligand>
        <name>Zn(2+)</name>
        <dbReference type="ChEBI" id="CHEBI:29105"/>
        <note>catalytic</note>
    </ligand>
</feature>
<dbReference type="EMBL" id="JAOTPL010000010">
    <property type="protein sequence ID" value="MCU7694529.1"/>
    <property type="molecule type" value="Genomic_DNA"/>
</dbReference>
<dbReference type="GO" id="GO:0008237">
    <property type="term" value="F:metallopeptidase activity"/>
    <property type="evidence" value="ECO:0007669"/>
    <property type="project" value="InterPro"/>
</dbReference>
<comment type="cofactor">
    <cofactor evidence="1">
        <name>Zn(2+)</name>
        <dbReference type="ChEBI" id="CHEBI:29105"/>
    </cofactor>
    <text evidence="1">Binds 1 zinc ion per subunit.</text>
</comment>
<evidence type="ECO:0000259" key="2">
    <source>
        <dbReference type="Pfam" id="PF01433"/>
    </source>
</evidence>
<keyword evidence="1" id="KW-0479">Metal-binding</keyword>
<feature type="binding site" evidence="1">
    <location>
        <position position="370"/>
    </location>
    <ligand>
        <name>Zn(2+)</name>
        <dbReference type="ChEBI" id="CHEBI:29105"/>
        <note>catalytic</note>
    </ligand>
</feature>
<comment type="caution">
    <text evidence="4">The sequence shown here is derived from an EMBL/GenBank/DDBJ whole genome shotgun (WGS) entry which is preliminary data.</text>
</comment>
<dbReference type="GO" id="GO:0008270">
    <property type="term" value="F:zinc ion binding"/>
    <property type="evidence" value="ECO:0007669"/>
    <property type="project" value="InterPro"/>
</dbReference>
<proteinExistence type="predicted"/>
<dbReference type="SUPFAM" id="SSF55486">
    <property type="entry name" value="Metalloproteases ('zincins'), catalytic domain"/>
    <property type="match status" value="1"/>
</dbReference>
<dbReference type="InterPro" id="IPR042097">
    <property type="entry name" value="Aminopeptidase_N-like_N_sf"/>
</dbReference>
<evidence type="ECO:0000256" key="1">
    <source>
        <dbReference type="PIRSR" id="PIRSR634015-3"/>
    </source>
</evidence>
<feature type="binding site" evidence="1">
    <location>
        <position position="366"/>
    </location>
    <ligand>
        <name>Zn(2+)</name>
        <dbReference type="ChEBI" id="CHEBI:29105"/>
        <note>catalytic</note>
    </ligand>
</feature>
<protein>
    <submittedName>
        <fullName evidence="4">M1 family metallopeptidase</fullName>
    </submittedName>
</protein>
<name>A0AAE3LKM4_9BACT</name>
<dbReference type="InterPro" id="IPR034015">
    <property type="entry name" value="M1_LTA4H"/>
</dbReference>
<dbReference type="Pfam" id="PF17900">
    <property type="entry name" value="Peptidase_M1_N"/>
    <property type="match status" value="1"/>
</dbReference>
<dbReference type="SUPFAM" id="SSF63737">
    <property type="entry name" value="Leukotriene A4 hydrolase N-terminal domain"/>
    <property type="match status" value="1"/>
</dbReference>
<dbReference type="InterPro" id="IPR014782">
    <property type="entry name" value="Peptidase_M1_dom"/>
</dbReference>
<feature type="domain" description="Peptidase M1 membrane alanine aminopeptidase" evidence="2">
    <location>
        <begin position="299"/>
        <end position="501"/>
    </location>
</feature>
<keyword evidence="5" id="KW-1185">Reference proteome</keyword>
<dbReference type="InterPro" id="IPR027268">
    <property type="entry name" value="Peptidase_M4/M1_CTD_sf"/>
</dbReference>
<dbReference type="RefSeq" id="WP_263038015.1">
    <property type="nucleotide sequence ID" value="NZ_JAOTPL010000010.1"/>
</dbReference>
<dbReference type="PANTHER" id="PTHR45726:SF3">
    <property type="entry name" value="LEUKOTRIENE A-4 HYDROLASE"/>
    <property type="match status" value="1"/>
</dbReference>
<reference evidence="4" key="1">
    <citation type="submission" date="2022-10" db="EMBL/GenBank/DDBJ databases">
        <authorList>
            <person name="Kim H.S."/>
            <person name="Kim J.-S."/>
            <person name="Suh M.K."/>
            <person name="Eom M.K."/>
            <person name="Lee J.-S."/>
        </authorList>
    </citation>
    <scope>NUCLEOTIDE SEQUENCE</scope>
    <source>
        <strain evidence="4">LIP-5</strain>
    </source>
</reference>
<dbReference type="Proteomes" id="UP001209317">
    <property type="component" value="Unassembled WGS sequence"/>
</dbReference>
<dbReference type="AlphaFoldDB" id="A0AAE3LKM4"/>
<evidence type="ECO:0000259" key="3">
    <source>
        <dbReference type="Pfam" id="PF17900"/>
    </source>
</evidence>
<evidence type="ECO:0000313" key="5">
    <source>
        <dbReference type="Proteomes" id="UP001209317"/>
    </source>
</evidence>
<sequence>MADKFFSSRRLLPEMYIETFKILKDLSRKIFLFYIFTAFVISSEAQFTNTAYADSRADSLRGSITRERAWWDVMRYDITFQPDYNNKSIKGKTDIIYKVLDDGITFMQIDLQKPMLIDSIILNGFIKLNVAKRDENLFYVIMPKQIKNKKYKLTVYFGGKPKEAVRPPWQGGFIWEKDSLGRPWISVACQGLGASAWFPCKDHQSDKPDEGASLTMIVPDTLSAVANGRLVEKKTLNNNLASYKWEVKNPINSYNIIPSIGKYIAQKHVYRGEKGNLDVTLWSLDYNVARMRSHALPDVMRTLASFEKWFGPYPFYEDGYQLIESPHLGMEHQSAIAYGNNYLNGYRGNDISNSSSGLKFDFIIVHESGHEWFGNSITASDIADMWIHESFTNYSEVLFVEDHFGAAAAAEYVYGIRGNILNDKPIIGQYGMNRAGSGDMYYKGANMVNNIRLGINNDARFRELLRSLNKDFYHKAVSNRQVQQYINKFTGINFDKTFEQYLTTTQIPVFEYYFSPDKKEVFYRYGNCVKDFDMPLVLANDSQSISLKPLTTWQTYRLKGAAEKNFFENDSIEKRYYLTAKQVED</sequence>
<accession>A0AAE3LKM4</accession>
<dbReference type="Pfam" id="PF01433">
    <property type="entry name" value="Peptidase_M1"/>
    <property type="match status" value="1"/>
</dbReference>
<organism evidence="4 5">
    <name type="scientific">Haoranjiania flava</name>
    <dbReference type="NCBI Taxonomy" id="1856322"/>
    <lineage>
        <taxon>Bacteria</taxon>
        <taxon>Pseudomonadati</taxon>
        <taxon>Bacteroidota</taxon>
        <taxon>Chitinophagia</taxon>
        <taxon>Chitinophagales</taxon>
        <taxon>Chitinophagaceae</taxon>
        <taxon>Haoranjiania</taxon>
    </lineage>
</organism>
<dbReference type="InterPro" id="IPR045357">
    <property type="entry name" value="Aminopeptidase_N-like_N"/>
</dbReference>
<gene>
    <name evidence="4" type="ORF">OD355_08380</name>
</gene>
<feature type="domain" description="Aminopeptidase N-like N-terminal" evidence="3">
    <location>
        <begin position="75"/>
        <end position="254"/>
    </location>
</feature>
<dbReference type="PANTHER" id="PTHR45726">
    <property type="entry name" value="LEUKOTRIENE A-4 HYDROLASE"/>
    <property type="match status" value="1"/>
</dbReference>
<keyword evidence="1" id="KW-0862">Zinc</keyword>
<evidence type="ECO:0000313" key="4">
    <source>
        <dbReference type="EMBL" id="MCU7694529.1"/>
    </source>
</evidence>
<dbReference type="Gene3D" id="2.60.40.1730">
    <property type="entry name" value="tricorn interacting facor f3 domain"/>
    <property type="match status" value="1"/>
</dbReference>